<protein>
    <submittedName>
        <fullName evidence="1">Uncharacterized protein</fullName>
    </submittedName>
</protein>
<comment type="caution">
    <text evidence="1">The sequence shown here is derived from an EMBL/GenBank/DDBJ whole genome shotgun (WGS) entry which is preliminary data.</text>
</comment>
<name>A0AAD6QF66_9ROSI</name>
<gene>
    <name evidence="1" type="ORF">NC653_021971</name>
</gene>
<dbReference type="Proteomes" id="UP001164929">
    <property type="component" value="Chromosome 8"/>
</dbReference>
<reference evidence="1" key="1">
    <citation type="journal article" date="2023" name="Mol. Ecol. Resour.">
        <title>Chromosome-level genome assembly of a triploid poplar Populus alba 'Berolinensis'.</title>
        <authorList>
            <person name="Chen S."/>
            <person name="Yu Y."/>
            <person name="Wang X."/>
            <person name="Wang S."/>
            <person name="Zhang T."/>
            <person name="Zhou Y."/>
            <person name="He R."/>
            <person name="Meng N."/>
            <person name="Wang Y."/>
            <person name="Liu W."/>
            <person name="Liu Z."/>
            <person name="Liu J."/>
            <person name="Guo Q."/>
            <person name="Huang H."/>
            <person name="Sederoff R.R."/>
            <person name="Wang G."/>
            <person name="Qu G."/>
            <person name="Chen S."/>
        </authorList>
    </citation>
    <scope>NUCLEOTIDE SEQUENCE</scope>
    <source>
        <strain evidence="1">SC-2020</strain>
    </source>
</reference>
<evidence type="ECO:0000313" key="1">
    <source>
        <dbReference type="EMBL" id="KAJ6989244.1"/>
    </source>
</evidence>
<evidence type="ECO:0000313" key="2">
    <source>
        <dbReference type="Proteomes" id="UP001164929"/>
    </source>
</evidence>
<dbReference type="AlphaFoldDB" id="A0AAD6QF66"/>
<accession>A0AAD6QF66</accession>
<dbReference type="EMBL" id="JAQIZT010000008">
    <property type="protein sequence ID" value="KAJ6989244.1"/>
    <property type="molecule type" value="Genomic_DNA"/>
</dbReference>
<proteinExistence type="predicted"/>
<sequence length="80" mass="8465">MVAAGFAAVSNATLDTQYIAIKSSKSMEILGSNPPGKKSHEVVRIKLGSRPGLDVGPSLPPAVAKSLKLTKKMHGHLWML</sequence>
<keyword evidence="2" id="KW-1185">Reference proteome</keyword>
<organism evidence="1 2">
    <name type="scientific">Populus alba x Populus x berolinensis</name>
    <dbReference type="NCBI Taxonomy" id="444605"/>
    <lineage>
        <taxon>Eukaryota</taxon>
        <taxon>Viridiplantae</taxon>
        <taxon>Streptophyta</taxon>
        <taxon>Embryophyta</taxon>
        <taxon>Tracheophyta</taxon>
        <taxon>Spermatophyta</taxon>
        <taxon>Magnoliopsida</taxon>
        <taxon>eudicotyledons</taxon>
        <taxon>Gunneridae</taxon>
        <taxon>Pentapetalae</taxon>
        <taxon>rosids</taxon>
        <taxon>fabids</taxon>
        <taxon>Malpighiales</taxon>
        <taxon>Salicaceae</taxon>
        <taxon>Saliceae</taxon>
        <taxon>Populus</taxon>
    </lineage>
</organism>